<feature type="region of interest" description="Disordered" evidence="1">
    <location>
        <begin position="66"/>
        <end position="102"/>
    </location>
</feature>
<dbReference type="Proteomes" id="UP000316196">
    <property type="component" value="Unassembled WGS sequence"/>
</dbReference>
<gene>
    <name evidence="2" type="ORF">FB460_1785</name>
</gene>
<sequence length="102" mass="11287">MLLLDWLRCPGTVWKGRDRASFVSKVPLPLREAVSVRCKAEVGVSSPEWDVPPLRKAVSAERKVEVEVGSPERDLPPLQRAASARRKVEAETQRAFGVRPAG</sequence>
<keyword evidence="3" id="KW-1185">Reference proteome</keyword>
<dbReference type="AlphaFoldDB" id="A0A542ZCA7"/>
<protein>
    <submittedName>
        <fullName evidence="2">Uncharacterized protein</fullName>
    </submittedName>
</protein>
<accession>A0A542ZCA7</accession>
<evidence type="ECO:0000313" key="3">
    <source>
        <dbReference type="Proteomes" id="UP000316196"/>
    </source>
</evidence>
<proteinExistence type="predicted"/>
<comment type="caution">
    <text evidence="2">The sequence shown here is derived from an EMBL/GenBank/DDBJ whole genome shotgun (WGS) entry which is preliminary data.</text>
</comment>
<evidence type="ECO:0000313" key="2">
    <source>
        <dbReference type="EMBL" id="TQL57937.1"/>
    </source>
</evidence>
<organism evidence="2 3">
    <name type="scientific">Propioniferax innocua</name>
    <dbReference type="NCBI Taxonomy" id="1753"/>
    <lineage>
        <taxon>Bacteria</taxon>
        <taxon>Bacillati</taxon>
        <taxon>Actinomycetota</taxon>
        <taxon>Actinomycetes</taxon>
        <taxon>Propionibacteriales</taxon>
        <taxon>Propionibacteriaceae</taxon>
        <taxon>Propioniferax</taxon>
    </lineage>
</organism>
<dbReference type="EMBL" id="VFOR01000002">
    <property type="protein sequence ID" value="TQL57937.1"/>
    <property type="molecule type" value="Genomic_DNA"/>
</dbReference>
<reference evidence="2 3" key="1">
    <citation type="submission" date="2019-06" db="EMBL/GenBank/DDBJ databases">
        <title>Sequencing the genomes of 1000 actinobacteria strains.</title>
        <authorList>
            <person name="Klenk H.-P."/>
        </authorList>
    </citation>
    <scope>NUCLEOTIDE SEQUENCE [LARGE SCALE GENOMIC DNA]</scope>
    <source>
        <strain evidence="2 3">DSM 8251</strain>
    </source>
</reference>
<feature type="compositionally biased region" description="Basic and acidic residues" evidence="1">
    <location>
        <begin position="66"/>
        <end position="75"/>
    </location>
</feature>
<evidence type="ECO:0000256" key="1">
    <source>
        <dbReference type="SAM" id="MobiDB-lite"/>
    </source>
</evidence>
<name>A0A542ZCA7_9ACTN</name>